<dbReference type="GO" id="GO:0006508">
    <property type="term" value="P:proteolysis"/>
    <property type="evidence" value="ECO:0007669"/>
    <property type="project" value="UniProtKB-KW"/>
</dbReference>
<dbReference type="Gene3D" id="2.40.70.10">
    <property type="entry name" value="Acid Proteases"/>
    <property type="match status" value="2"/>
</dbReference>
<comment type="caution">
    <text evidence="6">The sequence shown here is derived from an EMBL/GenBank/DDBJ whole genome shotgun (WGS) entry which is preliminary data.</text>
</comment>
<proteinExistence type="inferred from homology"/>
<organism evidence="6 7">
    <name type="scientific">Sphingobium lignivorans</name>
    <dbReference type="NCBI Taxonomy" id="2735886"/>
    <lineage>
        <taxon>Bacteria</taxon>
        <taxon>Pseudomonadati</taxon>
        <taxon>Pseudomonadota</taxon>
        <taxon>Alphaproteobacteria</taxon>
        <taxon>Sphingomonadales</taxon>
        <taxon>Sphingomonadaceae</taxon>
        <taxon>Sphingobium</taxon>
    </lineage>
</organism>
<dbReference type="Pfam" id="PF13975">
    <property type="entry name" value="gag-asp_proteas"/>
    <property type="match status" value="1"/>
</dbReference>
<dbReference type="EMBL" id="JACHKA010000001">
    <property type="protein sequence ID" value="MBB5987817.1"/>
    <property type="molecule type" value="Genomic_DNA"/>
</dbReference>
<evidence type="ECO:0000313" key="7">
    <source>
        <dbReference type="Proteomes" id="UP001138540"/>
    </source>
</evidence>
<evidence type="ECO:0000256" key="3">
    <source>
        <dbReference type="ARBA" id="ARBA00022750"/>
    </source>
</evidence>
<dbReference type="Proteomes" id="UP001138540">
    <property type="component" value="Unassembled WGS sequence"/>
</dbReference>
<dbReference type="RefSeq" id="WP_184156479.1">
    <property type="nucleotide sequence ID" value="NZ_JACHKA010000001.1"/>
</dbReference>
<evidence type="ECO:0000313" key="6">
    <source>
        <dbReference type="EMBL" id="MBB5987817.1"/>
    </source>
</evidence>
<dbReference type="InterPro" id="IPR021109">
    <property type="entry name" value="Peptidase_aspartic_dom_sf"/>
</dbReference>
<gene>
    <name evidence="6" type="ORF">HNP60_003791</name>
</gene>
<dbReference type="PANTHER" id="PTHR12917:SF1">
    <property type="entry name" value="AT13091P"/>
    <property type="match status" value="1"/>
</dbReference>
<evidence type="ECO:0000256" key="4">
    <source>
        <dbReference type="ARBA" id="ARBA00022801"/>
    </source>
</evidence>
<dbReference type="PANTHER" id="PTHR12917">
    <property type="entry name" value="ASPARTYL PROTEASE DDI-RELATED"/>
    <property type="match status" value="1"/>
</dbReference>
<dbReference type="InterPro" id="IPR034122">
    <property type="entry name" value="Retropepsin-like_bacterial"/>
</dbReference>
<evidence type="ECO:0000256" key="1">
    <source>
        <dbReference type="ARBA" id="ARBA00009136"/>
    </source>
</evidence>
<accession>A0ABR6NM88</accession>
<reference evidence="6 7" key="1">
    <citation type="submission" date="2020-08" db="EMBL/GenBank/DDBJ databases">
        <title>Exploring microbial biodiversity for novel pathways involved in the catabolism of aromatic compounds derived from lignin.</title>
        <authorList>
            <person name="Elkins J."/>
        </authorList>
    </citation>
    <scope>NUCLEOTIDE SEQUENCE [LARGE SCALE GENOMIC DNA]</scope>
    <source>
        <strain evidence="6 7">B1D3A</strain>
    </source>
</reference>
<keyword evidence="4" id="KW-0378">Hydrolase</keyword>
<dbReference type="GO" id="GO:0008233">
    <property type="term" value="F:peptidase activity"/>
    <property type="evidence" value="ECO:0007669"/>
    <property type="project" value="UniProtKB-KW"/>
</dbReference>
<comment type="similarity">
    <text evidence="1">Belongs to the DDI1 family.</text>
</comment>
<dbReference type="Pfam" id="PF13650">
    <property type="entry name" value="Asp_protease_2"/>
    <property type="match status" value="1"/>
</dbReference>
<feature type="signal peptide" evidence="5">
    <location>
        <begin position="1"/>
        <end position="28"/>
    </location>
</feature>
<dbReference type="SUPFAM" id="SSF50630">
    <property type="entry name" value="Acid proteases"/>
    <property type="match status" value="2"/>
</dbReference>
<protein>
    <submittedName>
        <fullName evidence="6">Aspartyl protease</fullName>
    </submittedName>
</protein>
<sequence length="356" mass="38281">MSFARRLIMRGLVALAFGTPFIAPGAMAQKSTAAPAPSPDPVPGDFVVGAGKDGQAFDPSLFELTERLLLLGKDRSNRMTMPVEIGGSSYDFLIDTGSQRTIVATELAQRLALPSLPPVEIVSMAGRVTVASVALEGLRLGEHAIEDLKALSIAHADLGGAGLIGLDTLKDKRLTLDFRKRRMDIGESRRRPPTSDPDTIVVQARSRFGQLILVDSRVEGRRVSVILDTGAEMSVGNMALFRSLKLKKLVVPPQPTMLTSVTGAEVPALFTVVRRITIGSVTLDNVPMVFLDAAPFEELDLADKPAMLLGMRMLRLFDRIAIDFGSRRVDFHLDTGFRKSDAARLASAAAPAAVLP</sequence>
<keyword evidence="2 6" id="KW-0645">Protease</keyword>
<keyword evidence="7" id="KW-1185">Reference proteome</keyword>
<dbReference type="InterPro" id="IPR001969">
    <property type="entry name" value="Aspartic_peptidase_AS"/>
</dbReference>
<feature type="chain" id="PRO_5046107578" evidence="5">
    <location>
        <begin position="29"/>
        <end position="356"/>
    </location>
</feature>
<evidence type="ECO:0000256" key="5">
    <source>
        <dbReference type="SAM" id="SignalP"/>
    </source>
</evidence>
<dbReference type="PROSITE" id="PS00141">
    <property type="entry name" value="ASP_PROTEASE"/>
    <property type="match status" value="1"/>
</dbReference>
<keyword evidence="5" id="KW-0732">Signal</keyword>
<name>A0ABR6NM88_9SPHN</name>
<keyword evidence="3" id="KW-0064">Aspartyl protease</keyword>
<dbReference type="CDD" id="cd05483">
    <property type="entry name" value="retropepsin_like_bacteria"/>
    <property type="match status" value="2"/>
</dbReference>
<evidence type="ECO:0000256" key="2">
    <source>
        <dbReference type="ARBA" id="ARBA00022670"/>
    </source>
</evidence>